<dbReference type="EMBL" id="JEMT01019401">
    <property type="protein sequence ID" value="EXX66214.1"/>
    <property type="molecule type" value="Genomic_DNA"/>
</dbReference>
<dbReference type="Proteomes" id="UP000022910">
    <property type="component" value="Unassembled WGS sequence"/>
</dbReference>
<evidence type="ECO:0000313" key="2">
    <source>
        <dbReference type="Proteomes" id="UP000022910"/>
    </source>
</evidence>
<dbReference type="AlphaFoldDB" id="A0A015KFK9"/>
<accession>A0A015KFK9</accession>
<keyword evidence="2" id="KW-1185">Reference proteome</keyword>
<dbReference type="OrthoDB" id="2374019at2759"/>
<dbReference type="HOGENOM" id="CLU_030748_1_0_1"/>
<protein>
    <submittedName>
        <fullName evidence="1">Uncharacterized protein</fullName>
    </submittedName>
</protein>
<proteinExistence type="predicted"/>
<evidence type="ECO:0000313" key="1">
    <source>
        <dbReference type="EMBL" id="EXX66214.1"/>
    </source>
</evidence>
<organism evidence="1 2">
    <name type="scientific">Rhizophagus irregularis (strain DAOM 197198w)</name>
    <name type="common">Glomus intraradices</name>
    <dbReference type="NCBI Taxonomy" id="1432141"/>
    <lineage>
        <taxon>Eukaryota</taxon>
        <taxon>Fungi</taxon>
        <taxon>Fungi incertae sedis</taxon>
        <taxon>Mucoromycota</taxon>
        <taxon>Glomeromycotina</taxon>
        <taxon>Glomeromycetes</taxon>
        <taxon>Glomerales</taxon>
        <taxon>Glomeraceae</taxon>
        <taxon>Rhizophagus</taxon>
    </lineage>
</organism>
<name>A0A015KFK9_RHIIW</name>
<reference evidence="1 2" key="1">
    <citation type="submission" date="2014-02" db="EMBL/GenBank/DDBJ databases">
        <title>Single nucleus genome sequencing reveals high similarity among nuclei of an endomycorrhizal fungus.</title>
        <authorList>
            <person name="Lin K."/>
            <person name="Geurts R."/>
            <person name="Zhang Z."/>
            <person name="Limpens E."/>
            <person name="Saunders D.G."/>
            <person name="Mu D."/>
            <person name="Pang E."/>
            <person name="Cao H."/>
            <person name="Cha H."/>
            <person name="Lin T."/>
            <person name="Zhou Q."/>
            <person name="Shang Y."/>
            <person name="Li Y."/>
            <person name="Ivanov S."/>
            <person name="Sharma T."/>
            <person name="Velzen R.V."/>
            <person name="Ruijter N.D."/>
            <person name="Aanen D.K."/>
            <person name="Win J."/>
            <person name="Kamoun S."/>
            <person name="Bisseling T."/>
            <person name="Huang S."/>
        </authorList>
    </citation>
    <scope>NUCLEOTIDE SEQUENCE [LARGE SCALE GENOMIC DNA]</scope>
    <source>
        <strain evidence="2">DAOM197198w</strain>
    </source>
</reference>
<gene>
    <name evidence="1" type="ORF">RirG_125980</name>
</gene>
<comment type="caution">
    <text evidence="1">The sequence shown here is derived from an EMBL/GenBank/DDBJ whole genome shotgun (WGS) entry which is preliminary data.</text>
</comment>
<sequence length="434" mass="50974">MSVYPGQDTLISYLKKQSNKSYRGFLKLHHDIIMNSLTSDLKWYNLDNAWASNYIREAEKIFVDQQVIETLKKRINIERLEYKKELQAYWQRVIKEYEKENLVPKKKSHSKDTIKVLTKDLSETSQVNCNKRNNNDTEYLLELKKKQNQNENYMTKQDEYPETSKVNQEEINKSTKRNNDSDIDNLFIELKKKQKQNDDHIKIAEDILHIALAYEDLISDNITRFTELLKETLLTRSRMSLTSANESVLQVTVELLLPSKYHVPELCLIMNAAMSKGNGRFGFLDVFVLGESYISIELKYIPLTGLVSNINGKQTKDFNANELKELDEILEKEEEEILLKRQYKYYDKKANKYKQTTINEILYKGMKQLRRYIEVIAKGQANKDSMGVCDKRIKIINSNPNKLIGFVIVVVGFRQIIWRSVGEKLTNYKYIKIK</sequence>